<evidence type="ECO:0000256" key="4">
    <source>
        <dbReference type="ARBA" id="ARBA00022801"/>
    </source>
</evidence>
<dbReference type="OrthoDB" id="1098018at2"/>
<feature type="domain" description="Glycoside hydrolase family 20 catalytic" evidence="7">
    <location>
        <begin position="148"/>
        <end position="486"/>
    </location>
</feature>
<dbReference type="RefSeq" id="WP_081718732.1">
    <property type="nucleotide sequence ID" value="NZ_CDNC01000001.1"/>
</dbReference>
<dbReference type="GO" id="GO:0016020">
    <property type="term" value="C:membrane"/>
    <property type="evidence" value="ECO:0007669"/>
    <property type="project" value="TreeGrafter"/>
</dbReference>
<keyword evidence="4 9" id="KW-0378">Hydrolase</keyword>
<evidence type="ECO:0000259" key="8">
    <source>
        <dbReference type="Pfam" id="PF02838"/>
    </source>
</evidence>
<evidence type="ECO:0000313" key="9">
    <source>
        <dbReference type="EMBL" id="CEM60392.1"/>
    </source>
</evidence>
<evidence type="ECO:0000256" key="6">
    <source>
        <dbReference type="PIRSR" id="PIRSR625705-1"/>
    </source>
</evidence>
<dbReference type="PRINTS" id="PR00738">
    <property type="entry name" value="GLHYDRLASE20"/>
</dbReference>
<dbReference type="GO" id="GO:0005975">
    <property type="term" value="P:carbohydrate metabolic process"/>
    <property type="evidence" value="ECO:0007669"/>
    <property type="project" value="InterPro"/>
</dbReference>
<dbReference type="GO" id="GO:0004563">
    <property type="term" value="F:beta-N-acetylhexosaminidase activity"/>
    <property type="evidence" value="ECO:0007669"/>
    <property type="project" value="UniProtKB-EC"/>
</dbReference>
<proteinExistence type="inferred from homology"/>
<evidence type="ECO:0000256" key="2">
    <source>
        <dbReference type="ARBA" id="ARBA00006285"/>
    </source>
</evidence>
<comment type="similarity">
    <text evidence="2">Belongs to the glycosyl hydrolase 20 family.</text>
</comment>
<dbReference type="PANTHER" id="PTHR22600">
    <property type="entry name" value="BETA-HEXOSAMINIDASE"/>
    <property type="match status" value="1"/>
</dbReference>
<dbReference type="Pfam" id="PF00728">
    <property type="entry name" value="Glyco_hydro_20"/>
    <property type="match status" value="1"/>
</dbReference>
<evidence type="ECO:0000256" key="1">
    <source>
        <dbReference type="ARBA" id="ARBA00001231"/>
    </source>
</evidence>
<organism evidence="9 11">
    <name type="scientific">Treponema phagedenis</name>
    <dbReference type="NCBI Taxonomy" id="162"/>
    <lineage>
        <taxon>Bacteria</taxon>
        <taxon>Pseudomonadati</taxon>
        <taxon>Spirochaetota</taxon>
        <taxon>Spirochaetia</taxon>
        <taxon>Spirochaetales</taxon>
        <taxon>Treponemataceae</taxon>
        <taxon>Treponema</taxon>
    </lineage>
</organism>
<dbReference type="CDD" id="cd06563">
    <property type="entry name" value="GH20_chitobiase-like"/>
    <property type="match status" value="1"/>
</dbReference>
<evidence type="ECO:0000313" key="11">
    <source>
        <dbReference type="Proteomes" id="UP000042527"/>
    </source>
</evidence>
<dbReference type="InterPro" id="IPR017853">
    <property type="entry name" value="GH"/>
</dbReference>
<comment type="catalytic activity">
    <reaction evidence="1">
        <text>Hydrolysis of terminal non-reducing N-acetyl-D-hexosamine residues in N-acetyl-beta-D-hexosaminides.</text>
        <dbReference type="EC" id="3.2.1.52"/>
    </reaction>
</comment>
<dbReference type="GeneID" id="57753572"/>
<protein>
    <recommendedName>
        <fullName evidence="3">beta-N-acetylhexosaminidase</fullName>
        <ecNumber evidence="3">3.2.1.52</ecNumber>
    </recommendedName>
</protein>
<dbReference type="InterPro" id="IPR015882">
    <property type="entry name" value="HEX_bac_N"/>
</dbReference>
<dbReference type="EMBL" id="CP042817">
    <property type="protein sequence ID" value="QEJ97830.1"/>
    <property type="molecule type" value="Genomic_DNA"/>
</dbReference>
<dbReference type="Proteomes" id="UP000323594">
    <property type="component" value="Chromosome"/>
</dbReference>
<dbReference type="PIRSF" id="PIRSF001093">
    <property type="entry name" value="B-hxosamndse_ab_euk"/>
    <property type="match status" value="1"/>
</dbReference>
<keyword evidence="11" id="KW-1185">Reference proteome</keyword>
<dbReference type="InterPro" id="IPR029018">
    <property type="entry name" value="Hex-like_dom2"/>
</dbReference>
<reference evidence="9" key="2">
    <citation type="submission" date="2015-01" db="EMBL/GenBank/DDBJ databases">
        <authorList>
            <person name="Xiang T."/>
            <person name="Song Y."/>
            <person name="Huang L."/>
            <person name="Wang B."/>
            <person name="Wu P."/>
        </authorList>
    </citation>
    <scope>NUCLEOTIDE SEQUENCE [LARGE SCALE GENOMIC DNA]</scope>
    <source>
        <strain evidence="9">V1</strain>
    </source>
</reference>
<dbReference type="SUPFAM" id="SSF55545">
    <property type="entry name" value="beta-N-acetylhexosaminidase-like domain"/>
    <property type="match status" value="1"/>
</dbReference>
<evidence type="ECO:0000313" key="10">
    <source>
        <dbReference type="EMBL" id="QEJ97830.1"/>
    </source>
</evidence>
<dbReference type="PANTHER" id="PTHR22600:SF57">
    <property type="entry name" value="BETA-N-ACETYLHEXOSAMINIDASE"/>
    <property type="match status" value="1"/>
</dbReference>
<dbReference type="AlphaFoldDB" id="A0A0B7GSA8"/>
<evidence type="ECO:0000256" key="3">
    <source>
        <dbReference type="ARBA" id="ARBA00012663"/>
    </source>
</evidence>
<accession>A0A0B7GSA8</accession>
<keyword evidence="5" id="KW-0326">Glycosidase</keyword>
<dbReference type="Gene3D" id="3.20.20.80">
    <property type="entry name" value="Glycosidases"/>
    <property type="match status" value="1"/>
</dbReference>
<dbReference type="EMBL" id="CDNC01000001">
    <property type="protein sequence ID" value="CEM60392.1"/>
    <property type="molecule type" value="Genomic_DNA"/>
</dbReference>
<dbReference type="Gene3D" id="3.30.379.10">
    <property type="entry name" value="Chitobiase/beta-hexosaminidase domain 2-like"/>
    <property type="match status" value="1"/>
</dbReference>
<gene>
    <name evidence="10" type="ORF">FUT82_07365</name>
    <name evidence="9" type="ORF">TPHV1_10060</name>
</gene>
<dbReference type="InterPro" id="IPR015883">
    <property type="entry name" value="Glyco_hydro_20_cat"/>
</dbReference>
<dbReference type="EC" id="3.2.1.52" evidence="3"/>
<evidence type="ECO:0000313" key="12">
    <source>
        <dbReference type="Proteomes" id="UP000323594"/>
    </source>
</evidence>
<reference evidence="11" key="1">
    <citation type="submission" date="2015-01" db="EMBL/GenBank/DDBJ databases">
        <authorList>
            <person name="Manzoor Shahid"/>
            <person name="Zubair Saima"/>
        </authorList>
    </citation>
    <scope>NUCLEOTIDE SEQUENCE [LARGE SCALE GENOMIC DNA]</scope>
    <source>
        <strain evidence="11">V1</strain>
    </source>
</reference>
<feature type="active site" description="Proton donor" evidence="6">
    <location>
        <position position="316"/>
    </location>
</feature>
<evidence type="ECO:0000256" key="5">
    <source>
        <dbReference type="ARBA" id="ARBA00023295"/>
    </source>
</evidence>
<dbReference type="Pfam" id="PF02838">
    <property type="entry name" value="Glyco_hydro_20b"/>
    <property type="match status" value="1"/>
</dbReference>
<dbReference type="SUPFAM" id="SSF51445">
    <property type="entry name" value="(Trans)glycosidases"/>
    <property type="match status" value="1"/>
</dbReference>
<dbReference type="Proteomes" id="UP000042527">
    <property type="component" value="Unassembled WGS sequence"/>
</dbReference>
<evidence type="ECO:0000259" key="7">
    <source>
        <dbReference type="Pfam" id="PF00728"/>
    </source>
</evidence>
<sequence length="519" mass="58958">MNKILLELVPRPQVYTQKDRIFFLPYTGVRIMYAKEFLSAARFLQSYLAELVGVKVQCTEITQEAEPCVDVLYLLKSSDYGCASKPESYAIESENGILVKAESEAGAFYAVQSLRQIFITEFVKAERNGKNPQGVPLPHFYIEDYPQYEWRGIMLDTSRHFYSAAFVKKIIDAAALHKLNRFHWHFTDDQGWRFPVKKYPDLTEKGGWRRDVRYPPDNKTGGFYTEEEIRDVVEYAKERNIIVVPEIEIPGHASAFLTALPELGCSGGPYHVRSEFGVFNEVMCGGNDKLFEVLEDIFDAVVELFPGDYIHIGGDECPREAWKTCPKCQARIKNENLGDENGLQGWITGKAAKMVEARGKIPIGWDEVLEAGSQALPKNLVIQSWRGMSGGIKAGQEGFKVIMSPTEHCYLDYRNTDSCEEPGNIGILPLERVYSFYPVPESLPKEYHSAVLGGQGNLWTEVIYASKIAEYMLFPRLCALAEVLWLEPQKKDYKDFVGRLKTHKDRLQNLSLLYCDSAL</sequence>
<feature type="domain" description="Beta-hexosaminidase bacterial type N-terminal" evidence="8">
    <location>
        <begin position="7"/>
        <end position="144"/>
    </location>
</feature>
<name>A0A0B7GSA8_TREPH</name>
<reference evidence="10 12" key="3">
    <citation type="submission" date="2019-08" db="EMBL/GenBank/DDBJ databases">
        <authorList>
            <person name="Kuhnert P."/>
        </authorList>
    </citation>
    <scope>NUCLEOTIDE SEQUENCE [LARGE SCALE GENOMIC DNA]</scope>
    <source>
        <strain evidence="10 12">B36.5</strain>
    </source>
</reference>
<dbReference type="InterPro" id="IPR025705">
    <property type="entry name" value="Beta_hexosaminidase_sua/sub"/>
</dbReference>
<dbReference type="GO" id="GO:0030203">
    <property type="term" value="P:glycosaminoglycan metabolic process"/>
    <property type="evidence" value="ECO:0007669"/>
    <property type="project" value="TreeGrafter"/>
</dbReference>